<sequence>MGSGIRSSLQQKSYGFTNGSVNGSLGLIGSNVQLLKESRREVLRVLLL</sequence>
<protein>
    <submittedName>
        <fullName evidence="1">Uncharacterized protein</fullName>
    </submittedName>
</protein>
<dbReference type="Gramene" id="MELO3C025361.2.1">
    <property type="protein sequence ID" value="MELO3C025361.2.1"/>
    <property type="gene ID" value="MELO3C025361.2"/>
</dbReference>
<organism evidence="1">
    <name type="scientific">Cucumis melo</name>
    <name type="common">Muskmelon</name>
    <dbReference type="NCBI Taxonomy" id="3656"/>
    <lineage>
        <taxon>Eukaryota</taxon>
        <taxon>Viridiplantae</taxon>
        <taxon>Streptophyta</taxon>
        <taxon>Embryophyta</taxon>
        <taxon>Tracheophyta</taxon>
        <taxon>Spermatophyta</taxon>
        <taxon>Magnoliopsida</taxon>
        <taxon>eudicotyledons</taxon>
        <taxon>Gunneridae</taxon>
        <taxon>Pentapetalae</taxon>
        <taxon>rosids</taxon>
        <taxon>fabids</taxon>
        <taxon>Cucurbitales</taxon>
        <taxon>Cucurbitaceae</taxon>
        <taxon>Benincaseae</taxon>
        <taxon>Cucumis</taxon>
    </lineage>
</organism>
<reference evidence="1" key="1">
    <citation type="submission" date="2023-03" db="UniProtKB">
        <authorList>
            <consortium name="EnsemblPlants"/>
        </authorList>
    </citation>
    <scope>IDENTIFICATION</scope>
</reference>
<name>A0A9I9DWN2_CUCME</name>
<accession>A0A9I9DWN2</accession>
<proteinExistence type="predicted"/>
<evidence type="ECO:0000313" key="1">
    <source>
        <dbReference type="EnsemblPlants" id="MELO3C025361.2.1"/>
    </source>
</evidence>
<dbReference type="EnsemblPlants" id="MELO3C025361.2.1">
    <property type="protein sequence ID" value="MELO3C025361.2.1"/>
    <property type="gene ID" value="MELO3C025361.2"/>
</dbReference>
<dbReference type="AlphaFoldDB" id="A0A9I9DWN2"/>